<protein>
    <submittedName>
        <fullName evidence="10">Sugar ABC transporter permease</fullName>
    </submittedName>
</protein>
<feature type="transmembrane region" description="Helical" evidence="7">
    <location>
        <begin position="200"/>
        <end position="219"/>
    </location>
</feature>
<feature type="transmembrane region" description="Helical" evidence="7">
    <location>
        <begin position="314"/>
        <end position="331"/>
    </location>
</feature>
<evidence type="ECO:0000313" key="10">
    <source>
        <dbReference type="EMBL" id="GHH83874.1"/>
    </source>
</evidence>
<dbReference type="RefSeq" id="WP_190215122.1">
    <property type="nucleotide sequence ID" value="NZ_BNBO01000069.1"/>
</dbReference>
<keyword evidence="2 7" id="KW-0813">Transport</keyword>
<evidence type="ECO:0000256" key="5">
    <source>
        <dbReference type="ARBA" id="ARBA00022989"/>
    </source>
</evidence>
<reference evidence="10" key="1">
    <citation type="journal article" date="2014" name="Int. J. Syst. Evol. Microbiol.">
        <title>Complete genome sequence of Corynebacterium casei LMG S-19264T (=DSM 44701T), isolated from a smear-ripened cheese.</title>
        <authorList>
            <consortium name="US DOE Joint Genome Institute (JGI-PGF)"/>
            <person name="Walter F."/>
            <person name="Albersmeier A."/>
            <person name="Kalinowski J."/>
            <person name="Ruckert C."/>
        </authorList>
    </citation>
    <scope>NUCLEOTIDE SEQUENCE</scope>
    <source>
        <strain evidence="10">JCM 4646</strain>
    </source>
</reference>
<comment type="caution">
    <text evidence="10">The sequence shown here is derived from an EMBL/GenBank/DDBJ whole genome shotgun (WGS) entry which is preliminary data.</text>
</comment>
<feature type="domain" description="ABC transmembrane type-1" evidence="9">
    <location>
        <begin position="116"/>
        <end position="327"/>
    </location>
</feature>
<dbReference type="PANTHER" id="PTHR30193:SF41">
    <property type="entry name" value="DIACETYLCHITOBIOSE UPTAKE SYSTEM PERMEASE PROTEIN NGCF"/>
    <property type="match status" value="1"/>
</dbReference>
<dbReference type="GO" id="GO:0005886">
    <property type="term" value="C:plasma membrane"/>
    <property type="evidence" value="ECO:0007669"/>
    <property type="project" value="UniProtKB-SubCell"/>
</dbReference>
<dbReference type="GO" id="GO:0055085">
    <property type="term" value="P:transmembrane transport"/>
    <property type="evidence" value="ECO:0007669"/>
    <property type="project" value="InterPro"/>
</dbReference>
<evidence type="ECO:0000256" key="8">
    <source>
        <dbReference type="SAM" id="MobiDB-lite"/>
    </source>
</evidence>
<dbReference type="Pfam" id="PF00528">
    <property type="entry name" value="BPD_transp_1"/>
    <property type="match status" value="1"/>
</dbReference>
<evidence type="ECO:0000256" key="1">
    <source>
        <dbReference type="ARBA" id="ARBA00004651"/>
    </source>
</evidence>
<organism evidence="10 11">
    <name type="scientific">Kitasatospora indigofera</name>
    <dbReference type="NCBI Taxonomy" id="67307"/>
    <lineage>
        <taxon>Bacteria</taxon>
        <taxon>Bacillati</taxon>
        <taxon>Actinomycetota</taxon>
        <taxon>Actinomycetes</taxon>
        <taxon>Kitasatosporales</taxon>
        <taxon>Streptomycetaceae</taxon>
        <taxon>Kitasatospora</taxon>
    </lineage>
</organism>
<comment type="subcellular location">
    <subcellularLocation>
        <location evidence="1 7">Cell membrane</location>
        <topology evidence="1 7">Multi-pass membrane protein</topology>
    </subcellularLocation>
</comment>
<feature type="transmembrane region" description="Helical" evidence="7">
    <location>
        <begin position="51"/>
        <end position="77"/>
    </location>
</feature>
<reference evidence="10" key="2">
    <citation type="submission" date="2020-09" db="EMBL/GenBank/DDBJ databases">
        <authorList>
            <person name="Sun Q."/>
            <person name="Ohkuma M."/>
        </authorList>
    </citation>
    <scope>NUCLEOTIDE SEQUENCE</scope>
    <source>
        <strain evidence="10">JCM 4646</strain>
    </source>
</reference>
<feature type="compositionally biased region" description="Low complexity" evidence="8">
    <location>
        <begin position="1"/>
        <end position="13"/>
    </location>
</feature>
<dbReference type="CDD" id="cd06261">
    <property type="entry name" value="TM_PBP2"/>
    <property type="match status" value="1"/>
</dbReference>
<feature type="transmembrane region" description="Helical" evidence="7">
    <location>
        <begin position="119"/>
        <end position="139"/>
    </location>
</feature>
<feature type="compositionally biased region" description="Low complexity" evidence="8">
    <location>
        <begin position="24"/>
        <end position="33"/>
    </location>
</feature>
<evidence type="ECO:0000256" key="3">
    <source>
        <dbReference type="ARBA" id="ARBA00022475"/>
    </source>
</evidence>
<dbReference type="InterPro" id="IPR035906">
    <property type="entry name" value="MetI-like_sf"/>
</dbReference>
<keyword evidence="5 7" id="KW-1133">Transmembrane helix</keyword>
<name>A0A919L559_9ACTN</name>
<dbReference type="SUPFAM" id="SSF161098">
    <property type="entry name" value="MetI-like"/>
    <property type="match status" value="1"/>
</dbReference>
<dbReference type="GeneID" id="95357448"/>
<accession>A0A919L559</accession>
<evidence type="ECO:0000259" key="9">
    <source>
        <dbReference type="PROSITE" id="PS50928"/>
    </source>
</evidence>
<proteinExistence type="inferred from homology"/>
<keyword evidence="3" id="KW-1003">Cell membrane</keyword>
<keyword evidence="6 7" id="KW-0472">Membrane</keyword>
<feature type="region of interest" description="Disordered" evidence="8">
    <location>
        <begin position="1"/>
        <end position="41"/>
    </location>
</feature>
<feature type="transmembrane region" description="Helical" evidence="7">
    <location>
        <begin position="151"/>
        <end position="174"/>
    </location>
</feature>
<gene>
    <name evidence="10" type="ORF">GCM10018781_71970</name>
</gene>
<keyword evidence="4 7" id="KW-0812">Transmembrane</keyword>
<evidence type="ECO:0000313" key="11">
    <source>
        <dbReference type="Proteomes" id="UP000617734"/>
    </source>
</evidence>
<dbReference type="AlphaFoldDB" id="A0A919L559"/>
<dbReference type="Proteomes" id="UP000617734">
    <property type="component" value="Unassembled WGS sequence"/>
</dbReference>
<dbReference type="PANTHER" id="PTHR30193">
    <property type="entry name" value="ABC TRANSPORTER PERMEASE PROTEIN"/>
    <property type="match status" value="1"/>
</dbReference>
<sequence>MHPTPTTPTTTPAPERPHEEHTGPAGATAKPARPAGPPPAARRRVVDWRRWTPLGFLLPFGTLFLITFIAPICYALHQSLFKLRRSGLGLTPPTTVFTGLSNYTDALADEAFTSSVVRVLLIGAVQVPLMLGLALLLALLLDARRTPAKRLFRLAFFLPYAIPGVIGGLMWSFLYQPDVSPIAQALAGIGLHVDLTSDNWLPWSVGNILTWGWTGYNMIVIHSALKAIPGELTEAAALDGCTGWRLAWHVKIPLVRPALLMTTVFSIIGTAQLYNEPVVMKAVAPNLSGSWTPIMAAQNEVAANNYNAAATRSVILALVIFILSFGFMRFVNKRGAAL</sequence>
<dbReference type="EMBL" id="BNBO01000069">
    <property type="protein sequence ID" value="GHH83874.1"/>
    <property type="molecule type" value="Genomic_DNA"/>
</dbReference>
<dbReference type="InterPro" id="IPR051393">
    <property type="entry name" value="ABC_transporter_permease"/>
</dbReference>
<feature type="transmembrane region" description="Helical" evidence="7">
    <location>
        <begin position="254"/>
        <end position="274"/>
    </location>
</feature>
<dbReference type="PROSITE" id="PS50928">
    <property type="entry name" value="ABC_TM1"/>
    <property type="match status" value="1"/>
</dbReference>
<evidence type="ECO:0000256" key="6">
    <source>
        <dbReference type="ARBA" id="ARBA00023136"/>
    </source>
</evidence>
<evidence type="ECO:0000256" key="2">
    <source>
        <dbReference type="ARBA" id="ARBA00022448"/>
    </source>
</evidence>
<comment type="similarity">
    <text evidence="7">Belongs to the binding-protein-dependent transport system permease family.</text>
</comment>
<keyword evidence="11" id="KW-1185">Reference proteome</keyword>
<evidence type="ECO:0000256" key="4">
    <source>
        <dbReference type="ARBA" id="ARBA00022692"/>
    </source>
</evidence>
<dbReference type="InterPro" id="IPR000515">
    <property type="entry name" value="MetI-like"/>
</dbReference>
<dbReference type="Gene3D" id="1.10.3720.10">
    <property type="entry name" value="MetI-like"/>
    <property type="match status" value="1"/>
</dbReference>
<evidence type="ECO:0000256" key="7">
    <source>
        <dbReference type="RuleBase" id="RU363032"/>
    </source>
</evidence>